<feature type="domain" description="NERD" evidence="2">
    <location>
        <begin position="33"/>
        <end position="119"/>
    </location>
</feature>
<evidence type="ECO:0000313" key="3">
    <source>
        <dbReference type="EMBL" id="OCI32926.1"/>
    </source>
</evidence>
<comment type="caution">
    <text evidence="3">The sequence shown here is derived from an EMBL/GenBank/DDBJ whole genome shotgun (WGS) entry which is preliminary data.</text>
</comment>
<evidence type="ECO:0000256" key="1">
    <source>
        <dbReference type="SAM" id="MobiDB-lite"/>
    </source>
</evidence>
<evidence type="ECO:0000313" key="4">
    <source>
        <dbReference type="Proteomes" id="UP000093412"/>
    </source>
</evidence>
<reference evidence="3 4" key="1">
    <citation type="submission" date="2016-06" db="EMBL/GenBank/DDBJ databases">
        <title>Genome sequence of Oerskovia enterophila DSM 43852.</title>
        <authorList>
            <person name="Poehlein A."/>
            <person name="Jag V."/>
            <person name="Bengelsdorf F.R."/>
            <person name="Daniel R."/>
            <person name="Duerre P."/>
        </authorList>
    </citation>
    <scope>NUCLEOTIDE SEQUENCE [LARGE SCALE GENOMIC DNA]</scope>
    <source>
        <strain evidence="3 4">DSM 43852</strain>
    </source>
</reference>
<dbReference type="EMBL" id="MAQA01000003">
    <property type="protein sequence ID" value="OCI32926.1"/>
    <property type="molecule type" value="Genomic_DNA"/>
</dbReference>
<dbReference type="InterPro" id="IPR011528">
    <property type="entry name" value="NERD"/>
</dbReference>
<accession>A0ABX2Y908</accession>
<keyword evidence="4" id="KW-1185">Reference proteome</keyword>
<dbReference type="Proteomes" id="UP000093412">
    <property type="component" value="Unassembled WGS sequence"/>
</dbReference>
<proteinExistence type="predicted"/>
<feature type="region of interest" description="Disordered" evidence="1">
    <location>
        <begin position="201"/>
        <end position="275"/>
    </location>
</feature>
<dbReference type="Pfam" id="PF08378">
    <property type="entry name" value="NERD"/>
    <property type="match status" value="1"/>
</dbReference>
<evidence type="ECO:0000259" key="2">
    <source>
        <dbReference type="Pfam" id="PF08378"/>
    </source>
</evidence>
<name>A0ABX2Y908_9CELL</name>
<dbReference type="RefSeq" id="WP_139107648.1">
    <property type="nucleotide sequence ID" value="NZ_MAQA01000003.1"/>
</dbReference>
<gene>
    <name evidence="3" type="ORF">OERS_05180</name>
</gene>
<protein>
    <recommendedName>
        <fullName evidence="2">NERD domain-containing protein</fullName>
    </recommendedName>
</protein>
<feature type="compositionally biased region" description="Low complexity" evidence="1">
    <location>
        <begin position="201"/>
        <end position="243"/>
    </location>
</feature>
<organism evidence="3 4">
    <name type="scientific">Oerskovia enterophila</name>
    <dbReference type="NCBI Taxonomy" id="43678"/>
    <lineage>
        <taxon>Bacteria</taxon>
        <taxon>Bacillati</taxon>
        <taxon>Actinomycetota</taxon>
        <taxon>Actinomycetes</taxon>
        <taxon>Micrococcales</taxon>
        <taxon>Cellulomonadaceae</taxon>
        <taxon>Oerskovia</taxon>
    </lineage>
</organism>
<sequence>MGNPRTPGQVVGAAGGSLTGATWAGSDSAARIGQGGEVRTAALIDELALTLGGPTVLHDLNIPIPGISANIDHLVVSGDKVTILDSKVWKPGRYRNTIRGGGAKRGREKVDHTRKKTMVMAREAIERYLLARGITARFAVPVLIVWPSSTKGRVSTTLLTVPGARVLTGEQFSRKVARTCGAKPADPRIVAALALLVNDTSTSHPRASSPSPAPRPTSHTAPRSGSRPASRPVSRPAPQPASSDFGDAPEFTAADFANADPGHRGEDSYDPFSAP</sequence>